<feature type="compositionally biased region" description="Polar residues" evidence="3">
    <location>
        <begin position="1033"/>
        <end position="1058"/>
    </location>
</feature>
<feature type="compositionally biased region" description="Polar residues" evidence="3">
    <location>
        <begin position="1332"/>
        <end position="1345"/>
    </location>
</feature>
<dbReference type="PROSITE" id="PS50009">
    <property type="entry name" value="RASGEF_CAT"/>
    <property type="match status" value="1"/>
</dbReference>
<dbReference type="SMART" id="SM00147">
    <property type="entry name" value="RasGEF"/>
    <property type="match status" value="1"/>
</dbReference>
<dbReference type="EMBL" id="VIFY01000109">
    <property type="protein sequence ID" value="TQB70401.1"/>
    <property type="molecule type" value="Genomic_DNA"/>
</dbReference>
<dbReference type="PROSITE" id="PS50212">
    <property type="entry name" value="RASGEF_NTER"/>
    <property type="match status" value="1"/>
</dbReference>
<dbReference type="InterPro" id="IPR036964">
    <property type="entry name" value="RASGEF_cat_dom_sf"/>
</dbReference>
<dbReference type="Pfam" id="PF00618">
    <property type="entry name" value="RasGEF_N"/>
    <property type="match status" value="1"/>
</dbReference>
<dbReference type="SUPFAM" id="SSF48366">
    <property type="entry name" value="Ras GEF"/>
    <property type="match status" value="1"/>
</dbReference>
<dbReference type="InterPro" id="IPR023578">
    <property type="entry name" value="Ras_GEF_dom_sf"/>
</dbReference>
<feature type="compositionally biased region" description="Polar residues" evidence="3">
    <location>
        <begin position="754"/>
        <end position="763"/>
    </location>
</feature>
<dbReference type="STRING" id="5098.A0A507QRU5"/>
<feature type="region of interest" description="Disordered" evidence="3">
    <location>
        <begin position="131"/>
        <end position="206"/>
    </location>
</feature>
<feature type="region of interest" description="Disordered" evidence="3">
    <location>
        <begin position="754"/>
        <end position="777"/>
    </location>
</feature>
<dbReference type="Pfam" id="PF00617">
    <property type="entry name" value="RasGEF"/>
    <property type="match status" value="1"/>
</dbReference>
<feature type="region of interest" description="Disordered" evidence="3">
    <location>
        <begin position="1112"/>
        <end position="1134"/>
    </location>
</feature>
<feature type="region of interest" description="Disordered" evidence="3">
    <location>
        <begin position="705"/>
        <end position="737"/>
    </location>
</feature>
<evidence type="ECO:0000259" key="5">
    <source>
        <dbReference type="PROSITE" id="PS50212"/>
    </source>
</evidence>
<keyword evidence="1 2" id="KW-0344">Guanine-nucleotide releasing factor</keyword>
<feature type="domain" description="Ras-GEF" evidence="4">
    <location>
        <begin position="1412"/>
        <end position="1655"/>
    </location>
</feature>
<dbReference type="GO" id="GO:0007265">
    <property type="term" value="P:Ras protein signal transduction"/>
    <property type="evidence" value="ECO:0007669"/>
    <property type="project" value="TreeGrafter"/>
</dbReference>
<feature type="region of interest" description="Disordered" evidence="3">
    <location>
        <begin position="634"/>
        <end position="667"/>
    </location>
</feature>
<organism evidence="6 7">
    <name type="scientific">Monascus purpureus</name>
    <name type="common">Red mold</name>
    <name type="synonym">Monascus anka</name>
    <dbReference type="NCBI Taxonomy" id="5098"/>
    <lineage>
        <taxon>Eukaryota</taxon>
        <taxon>Fungi</taxon>
        <taxon>Dikarya</taxon>
        <taxon>Ascomycota</taxon>
        <taxon>Pezizomycotina</taxon>
        <taxon>Eurotiomycetes</taxon>
        <taxon>Eurotiomycetidae</taxon>
        <taxon>Eurotiales</taxon>
        <taxon>Aspergillaceae</taxon>
        <taxon>Monascus</taxon>
    </lineage>
</organism>
<feature type="compositionally biased region" description="Basic and acidic residues" evidence="3">
    <location>
        <begin position="1364"/>
        <end position="1374"/>
    </location>
</feature>
<dbReference type="Proteomes" id="UP000319663">
    <property type="component" value="Unassembled WGS sequence"/>
</dbReference>
<dbReference type="InterPro" id="IPR008937">
    <property type="entry name" value="Ras-like_GEF"/>
</dbReference>
<name>A0A507QRU5_MONPU</name>
<dbReference type="PANTHER" id="PTHR23113:SF363">
    <property type="entry name" value="PROTEIN SON OF SEVENLESS"/>
    <property type="match status" value="1"/>
</dbReference>
<dbReference type="GO" id="GO:0005886">
    <property type="term" value="C:plasma membrane"/>
    <property type="evidence" value="ECO:0007669"/>
    <property type="project" value="TreeGrafter"/>
</dbReference>
<feature type="region of interest" description="Disordered" evidence="3">
    <location>
        <begin position="1270"/>
        <end position="1292"/>
    </location>
</feature>
<dbReference type="PANTHER" id="PTHR23113">
    <property type="entry name" value="GUANINE NUCLEOTIDE EXCHANGE FACTOR"/>
    <property type="match status" value="1"/>
</dbReference>
<feature type="region of interest" description="Disordered" evidence="3">
    <location>
        <begin position="1000"/>
        <end position="1066"/>
    </location>
</feature>
<feature type="domain" description="N-terminal Ras-GEF" evidence="5">
    <location>
        <begin position="380"/>
        <end position="504"/>
    </location>
</feature>
<dbReference type="InterPro" id="IPR001895">
    <property type="entry name" value="RASGEF_cat_dom"/>
</dbReference>
<evidence type="ECO:0000256" key="3">
    <source>
        <dbReference type="SAM" id="MobiDB-lite"/>
    </source>
</evidence>
<dbReference type="SMART" id="SM00229">
    <property type="entry name" value="RasGEFN"/>
    <property type="match status" value="1"/>
</dbReference>
<dbReference type="Gene3D" id="1.20.870.10">
    <property type="entry name" value="Son of sevenless (SoS) protein Chain: S domain 1"/>
    <property type="match status" value="1"/>
</dbReference>
<feature type="compositionally biased region" description="Basic and acidic residues" evidence="3">
    <location>
        <begin position="1112"/>
        <end position="1126"/>
    </location>
</feature>
<feature type="region of interest" description="Disordered" evidence="3">
    <location>
        <begin position="1"/>
        <end position="20"/>
    </location>
</feature>
<sequence>MDFRPTTPHHAPTMSDPVNSGLFRIQDERNIDPNTRDGAEAGYVMSNLRRAHTVAQDRNVSKRKVGARRTRQQLAGALLRAKDSHDLLQRRSLKRYNTNGTPRDAFAAAREAKNFTVGKVGHNGRMYLRPVVSVSPKDPGSPPVVSPLSGQRKDEQLSQKPCEPIEDGSMSSSSSQFSESLRRLEVEESCDDNESVTSNSTRSGRVHSRLLKARSYATIPERRPTSHLKHREELRIVINRPEDRPKTADGNIPLFLEVPIPHHRLGTIEFNSEGDTVLHDSVYTRTSGSDNPMLSTPLGENSVSRPSVSLRVNASSSLLPDRPSFIESMFSGVAALDPNRGSSGTPKPVFYKMNEPVVPSIFDSLLRGMNEPSVVRYIPGTKNISAATPARIVAEISSDSFMDYELVSDFFLTFRSYLSPSDLLSLLLARLQWAINRLQSDGRIIRIRTFAAIRHWILNYFVDDFVPNYDLQVQFCDAINSMYDDVKNREDMNTSDLKILLDLKRCWHGRCAVYWDIPNAFLYDDPDTAIIPGGPVDGQADDNDIDGMHHESFVYPDIPTTAPSFLPTVPGNDETGEHFRKPSSATARSIPISISSDQSIHAASCSLPPKSARRWSGLNRGRAPHLVPLVPPRFTSGTKDHPPCSPVTPRSRPTYGHAHKRSGSFSDSARVDWVPQDQQYLASALELPNLGSLIRGDLYPPAESYATLMAPPSPSVPVDAATGRQRDSNENSKPASFSSLGVKTIIGSIRRVLQSKNGGQNPESRGGSASLRPSMRGKTSALPANLAFGSRLYRDRKASLPSQKGVKIDILCDQVLRQYRLAVAGQRDGENTWPNAGVNTQFRLSLFEPERDVGLATQVSGFRQPRLDSRLTAGSESILIMDDTGMGAPYMSGAHAAPGPKNETNSSRGVSLGLGVSIRPEDSRTSFPIYYDNTPPRQLVPALSEPDSTVQRRSYSVGWRSGFRKSVSPSVRLRKYASFQSGVSKQQRHTLHSEIVSSEVERVDPGQEDPGKPFSRMLRRRPGGDLRRMRDNGSYNSGVSHRSFTTTTTQSRHGSMSEASIHPTPNRFSLIETGSSQNMRPSFEEAIAQFAQIPDDEDGGIESTLLKLEGKWKRQSDDHSGNTRDPENDDLQSHVNGNERLWEQRQSFHSGHRFYGRSTYSSWDDGSVRRETVVGNHGVYSQIGGMLAPPRPYSESIMGSEDSYCPIPLLERGLSDDSMKKPNFSRLFSNAPAMSPPRQSEDMHRGASELESPHASFDLVRVTDSLKAIPRGSTFPSNPSGNSKRSSDASVDVIDPCEAVGEGRSTADLSLSELNFEIPSHPLAHPPSPPLTIQNSTTPRNTTLNPVAFQAPPLTPDPSPHYGGKQEGDDERSRDIQHVSSDVLMRSETDNGQRYFLAAPEVEHVPFVLACESTVLAQQLTLVEMAALSEIDWRDLVDLKWSSGTPCTSSWVQFLSEERRGIDLVVGRFNLMVKWVQSQVVLTEDIDERARTIVKFIHTAAHARSICNYATTLQICIALSSTDCSRLQKTWALVPAKDKRLLRDMEALIQPVRNFHDLRVEMETANLQEGCIPFVGLYVHDLTYNAQKPVQIATTRDAEPLVNFERYRRTARIVKSLLRLIDASNKYNFEPVPGIIERCLWIASLSDAEIRARSKKLA</sequence>
<comment type="caution">
    <text evidence="6">The sequence shown here is derived from an EMBL/GenBank/DDBJ whole genome shotgun (WGS) entry which is preliminary data.</text>
</comment>
<feature type="compositionally biased region" description="Basic and acidic residues" evidence="3">
    <location>
        <begin position="1022"/>
        <end position="1031"/>
    </location>
</feature>
<feature type="compositionally biased region" description="Basic and acidic residues" evidence="3">
    <location>
        <begin position="1000"/>
        <end position="1011"/>
    </location>
</feature>
<dbReference type="GO" id="GO:0005085">
    <property type="term" value="F:guanyl-nucleotide exchange factor activity"/>
    <property type="evidence" value="ECO:0007669"/>
    <property type="project" value="UniProtKB-KW"/>
</dbReference>
<gene>
    <name evidence="6" type="primary">LTE1</name>
    <name evidence="6" type="ORF">MPDQ_000478</name>
</gene>
<protein>
    <submittedName>
        <fullName evidence="6">Guanine nucleotide exchange factor lte1</fullName>
    </submittedName>
</protein>
<dbReference type="Gene3D" id="1.10.840.10">
    <property type="entry name" value="Ras guanine-nucleotide exchange factors catalytic domain"/>
    <property type="match status" value="1"/>
</dbReference>
<feature type="region of interest" description="Disordered" evidence="3">
    <location>
        <begin position="1321"/>
        <end position="1374"/>
    </location>
</feature>
<dbReference type="OrthoDB" id="10254377at2759"/>
<feature type="compositionally biased region" description="Low complexity" evidence="3">
    <location>
        <begin position="169"/>
        <end position="179"/>
    </location>
</feature>
<evidence type="ECO:0000256" key="1">
    <source>
        <dbReference type="ARBA" id="ARBA00022658"/>
    </source>
</evidence>
<feature type="compositionally biased region" description="Polar residues" evidence="3">
    <location>
        <begin position="1274"/>
        <end position="1284"/>
    </location>
</feature>
<evidence type="ECO:0000313" key="6">
    <source>
        <dbReference type="EMBL" id="TQB70401.1"/>
    </source>
</evidence>
<evidence type="ECO:0000259" key="4">
    <source>
        <dbReference type="PROSITE" id="PS50009"/>
    </source>
</evidence>
<evidence type="ECO:0000313" key="7">
    <source>
        <dbReference type="Proteomes" id="UP000319663"/>
    </source>
</evidence>
<evidence type="ECO:0000256" key="2">
    <source>
        <dbReference type="PROSITE-ProRule" id="PRU00168"/>
    </source>
</evidence>
<accession>A0A507QRU5</accession>
<proteinExistence type="predicted"/>
<keyword evidence="7" id="KW-1185">Reference proteome</keyword>
<dbReference type="InterPro" id="IPR000651">
    <property type="entry name" value="Ras-like_Gua-exchang_fac_N"/>
</dbReference>
<reference evidence="6 7" key="1">
    <citation type="submission" date="2019-06" db="EMBL/GenBank/DDBJ databases">
        <title>Wine fermentation using esterase from Monascus purpureus.</title>
        <authorList>
            <person name="Geng C."/>
            <person name="Zhang Y."/>
        </authorList>
    </citation>
    <scope>NUCLEOTIDE SEQUENCE [LARGE SCALE GENOMIC DNA]</scope>
    <source>
        <strain evidence="6">HQ1</strain>
    </source>
</reference>